<dbReference type="EMBL" id="CAFBMD010000102">
    <property type="protein sequence ID" value="CAB4904470.1"/>
    <property type="molecule type" value="Genomic_DNA"/>
</dbReference>
<sequence length="52" mass="5445">MHLCTDAVAGVLLKNSVAHLARFLRSDDGTLDGMTNIGNMSANARSTDTGPQ</sequence>
<evidence type="ECO:0000313" key="1">
    <source>
        <dbReference type="EMBL" id="CAB4904470.1"/>
    </source>
</evidence>
<protein>
    <submittedName>
        <fullName evidence="1">Unannotated protein</fullName>
    </submittedName>
</protein>
<reference evidence="1" key="1">
    <citation type="submission" date="2020-05" db="EMBL/GenBank/DDBJ databases">
        <authorList>
            <person name="Chiriac C."/>
            <person name="Salcher M."/>
            <person name="Ghai R."/>
            <person name="Kavagutti S V."/>
        </authorList>
    </citation>
    <scope>NUCLEOTIDE SEQUENCE</scope>
</reference>
<name>A0A6J7GJ88_9ZZZZ</name>
<organism evidence="1">
    <name type="scientific">freshwater metagenome</name>
    <dbReference type="NCBI Taxonomy" id="449393"/>
    <lineage>
        <taxon>unclassified sequences</taxon>
        <taxon>metagenomes</taxon>
        <taxon>ecological metagenomes</taxon>
    </lineage>
</organism>
<dbReference type="AlphaFoldDB" id="A0A6J7GJ88"/>
<gene>
    <name evidence="1" type="ORF">UFOPK3492_01114</name>
</gene>
<accession>A0A6J7GJ88</accession>
<proteinExistence type="predicted"/>